<evidence type="ECO:0000313" key="4">
    <source>
        <dbReference type="EMBL" id="NHF59735.1"/>
    </source>
</evidence>
<reference evidence="4" key="1">
    <citation type="submission" date="2019-07" db="EMBL/GenBank/DDBJ databases">
        <authorList>
            <person name="De-Chao Zhang Q."/>
        </authorList>
    </citation>
    <scope>NUCLEOTIDE SEQUENCE</scope>
    <source>
        <strain evidence="4">TP-CH-4</strain>
    </source>
</reference>
<feature type="domain" description="Response regulatory" evidence="3">
    <location>
        <begin position="3"/>
        <end position="119"/>
    </location>
</feature>
<dbReference type="InterPro" id="IPR011006">
    <property type="entry name" value="CheY-like_superfamily"/>
</dbReference>
<sequence>MICILIIEDDPSLRENTAELLELEGFSTLTAPDGRKGLEQIKRHKPDVILCDLRMPEMDGFAVLKHLGKNPHLKKIPFIFFSAKTQKVEVKKGMEAGADAYLTKPFELEDLLASIEKCLNSTSTSR</sequence>
<organism evidence="4 5">
    <name type="scientific">Pelagihabitans pacificus</name>
    <dbReference type="NCBI Taxonomy" id="2696054"/>
    <lineage>
        <taxon>Bacteria</taxon>
        <taxon>Pseudomonadati</taxon>
        <taxon>Bacteroidota</taxon>
        <taxon>Flavobacteriia</taxon>
        <taxon>Flavobacteriales</taxon>
        <taxon>Flavobacteriaceae</taxon>
        <taxon>Pelagihabitans</taxon>
    </lineage>
</organism>
<dbReference type="Gene3D" id="3.40.50.2300">
    <property type="match status" value="1"/>
</dbReference>
<dbReference type="AlphaFoldDB" id="A0A967AUR1"/>
<dbReference type="Proteomes" id="UP000707206">
    <property type="component" value="Unassembled WGS sequence"/>
</dbReference>
<dbReference type="EMBL" id="VIKU02000002">
    <property type="protein sequence ID" value="NHF59735.1"/>
    <property type="molecule type" value="Genomic_DNA"/>
</dbReference>
<evidence type="ECO:0000313" key="5">
    <source>
        <dbReference type="Proteomes" id="UP000707206"/>
    </source>
</evidence>
<gene>
    <name evidence="4" type="ORF">FK220_010305</name>
</gene>
<feature type="modified residue" description="4-aspartylphosphate" evidence="2">
    <location>
        <position position="52"/>
    </location>
</feature>
<dbReference type="PROSITE" id="PS50110">
    <property type="entry name" value="RESPONSE_REGULATORY"/>
    <property type="match status" value="1"/>
</dbReference>
<evidence type="ECO:0000256" key="2">
    <source>
        <dbReference type="PROSITE-ProRule" id="PRU00169"/>
    </source>
</evidence>
<dbReference type="CDD" id="cd17574">
    <property type="entry name" value="REC_OmpR"/>
    <property type="match status" value="1"/>
</dbReference>
<dbReference type="SUPFAM" id="SSF52172">
    <property type="entry name" value="CheY-like"/>
    <property type="match status" value="1"/>
</dbReference>
<dbReference type="SMART" id="SM00448">
    <property type="entry name" value="REC"/>
    <property type="match status" value="1"/>
</dbReference>
<evidence type="ECO:0000256" key="1">
    <source>
        <dbReference type="ARBA" id="ARBA00022553"/>
    </source>
</evidence>
<keyword evidence="5" id="KW-1185">Reference proteome</keyword>
<reference evidence="4" key="2">
    <citation type="submission" date="2020-03" db="EMBL/GenBank/DDBJ databases">
        <title>Flavobacteriaceae bacterium strain TP-CH-4, a member of the family Flavobacteriaceae isolated from a deep-sea seamount.</title>
        <authorList>
            <person name="Zhang D.-C."/>
        </authorList>
    </citation>
    <scope>NUCLEOTIDE SEQUENCE</scope>
    <source>
        <strain evidence="4">TP-CH-4</strain>
    </source>
</reference>
<keyword evidence="1 2" id="KW-0597">Phosphoprotein</keyword>
<evidence type="ECO:0000259" key="3">
    <source>
        <dbReference type="PROSITE" id="PS50110"/>
    </source>
</evidence>
<dbReference type="RefSeq" id="WP_152574224.1">
    <property type="nucleotide sequence ID" value="NZ_VIKU02000002.1"/>
</dbReference>
<dbReference type="InterPro" id="IPR001789">
    <property type="entry name" value="Sig_transdc_resp-reg_receiver"/>
</dbReference>
<dbReference type="InterPro" id="IPR050595">
    <property type="entry name" value="Bact_response_regulator"/>
</dbReference>
<accession>A0A967AUR1</accession>
<dbReference type="PANTHER" id="PTHR44591:SF3">
    <property type="entry name" value="RESPONSE REGULATORY DOMAIN-CONTAINING PROTEIN"/>
    <property type="match status" value="1"/>
</dbReference>
<dbReference type="GO" id="GO:0000160">
    <property type="term" value="P:phosphorelay signal transduction system"/>
    <property type="evidence" value="ECO:0007669"/>
    <property type="project" value="InterPro"/>
</dbReference>
<name>A0A967AUR1_9FLAO</name>
<proteinExistence type="predicted"/>
<comment type="caution">
    <text evidence="4">The sequence shown here is derived from an EMBL/GenBank/DDBJ whole genome shotgun (WGS) entry which is preliminary data.</text>
</comment>
<dbReference type="Pfam" id="PF00072">
    <property type="entry name" value="Response_reg"/>
    <property type="match status" value="1"/>
</dbReference>
<dbReference type="PANTHER" id="PTHR44591">
    <property type="entry name" value="STRESS RESPONSE REGULATOR PROTEIN 1"/>
    <property type="match status" value="1"/>
</dbReference>
<protein>
    <submittedName>
        <fullName evidence="4">Response regulator</fullName>
    </submittedName>
</protein>